<keyword evidence="3" id="KW-0804">Transcription</keyword>
<sequence length="152" mass="17271">MMQQTIGGRVRKLSNKLRQEMAAVKIPETDAVLSGLQGMVIRILKEADDDNKIFQYDLEKQLDIQGPTVTQTLKSLENHGLIERKINASDGRKKELKLTDKGLLMHQQTSAMICSLEARMRQGLTEEDLALFFRIMDQLEMNLTSREDGHVS</sequence>
<reference evidence="5 6" key="1">
    <citation type="submission" date="2017-05" db="EMBL/GenBank/DDBJ databases">
        <title>Vagococcus spp. assemblies.</title>
        <authorList>
            <person name="Gulvik C.A."/>
        </authorList>
    </citation>
    <scope>NUCLEOTIDE SEQUENCE [LARGE SCALE GENOMIC DNA]</scope>
    <source>
        <strain evidence="5 6">LMG 24798</strain>
    </source>
</reference>
<comment type="caution">
    <text evidence="5">The sequence shown here is derived from an EMBL/GenBank/DDBJ whole genome shotgun (WGS) entry which is preliminary data.</text>
</comment>
<name>A0A430B335_9ENTE</name>
<evidence type="ECO:0000313" key="5">
    <source>
        <dbReference type="EMBL" id="RSU14755.1"/>
    </source>
</evidence>
<dbReference type="InterPro" id="IPR000835">
    <property type="entry name" value="HTH_MarR-typ"/>
</dbReference>
<dbReference type="GO" id="GO:0003700">
    <property type="term" value="F:DNA-binding transcription factor activity"/>
    <property type="evidence" value="ECO:0007669"/>
    <property type="project" value="InterPro"/>
</dbReference>
<gene>
    <name evidence="5" type="ORF">CBF27_01910</name>
</gene>
<keyword evidence="2" id="KW-0238">DNA-binding</keyword>
<dbReference type="PANTHER" id="PTHR42756:SF1">
    <property type="entry name" value="TRANSCRIPTIONAL REPRESSOR OF EMRAB OPERON"/>
    <property type="match status" value="1"/>
</dbReference>
<dbReference type="PANTHER" id="PTHR42756">
    <property type="entry name" value="TRANSCRIPTIONAL REGULATOR, MARR"/>
    <property type="match status" value="1"/>
</dbReference>
<dbReference type="OrthoDB" id="384891at2"/>
<dbReference type="InterPro" id="IPR036388">
    <property type="entry name" value="WH-like_DNA-bd_sf"/>
</dbReference>
<dbReference type="SUPFAM" id="SSF46785">
    <property type="entry name" value="Winged helix' DNA-binding domain"/>
    <property type="match status" value="1"/>
</dbReference>
<feature type="domain" description="HTH marR-type" evidence="4">
    <location>
        <begin position="1"/>
        <end position="141"/>
    </location>
</feature>
<keyword evidence="6" id="KW-1185">Reference proteome</keyword>
<organism evidence="5 6">
    <name type="scientific">Vagococcus acidifermentans</name>
    <dbReference type="NCBI Taxonomy" id="564710"/>
    <lineage>
        <taxon>Bacteria</taxon>
        <taxon>Bacillati</taxon>
        <taxon>Bacillota</taxon>
        <taxon>Bacilli</taxon>
        <taxon>Lactobacillales</taxon>
        <taxon>Enterococcaceae</taxon>
        <taxon>Vagococcus</taxon>
    </lineage>
</organism>
<dbReference type="RefSeq" id="WP_126811820.1">
    <property type="nucleotide sequence ID" value="NZ_NGKC01000001.1"/>
</dbReference>
<dbReference type="Pfam" id="PF12802">
    <property type="entry name" value="MarR_2"/>
    <property type="match status" value="1"/>
</dbReference>
<dbReference type="PRINTS" id="PR00598">
    <property type="entry name" value="HTHMARR"/>
</dbReference>
<keyword evidence="1" id="KW-0805">Transcription regulation</keyword>
<dbReference type="InterPro" id="IPR036390">
    <property type="entry name" value="WH_DNA-bd_sf"/>
</dbReference>
<dbReference type="AlphaFoldDB" id="A0A430B335"/>
<evidence type="ECO:0000256" key="3">
    <source>
        <dbReference type="ARBA" id="ARBA00023163"/>
    </source>
</evidence>
<protein>
    <recommendedName>
        <fullName evidence="4">HTH marR-type domain-containing protein</fullName>
    </recommendedName>
</protein>
<dbReference type="EMBL" id="NGKC01000001">
    <property type="protein sequence ID" value="RSU14755.1"/>
    <property type="molecule type" value="Genomic_DNA"/>
</dbReference>
<dbReference type="PROSITE" id="PS50995">
    <property type="entry name" value="HTH_MARR_2"/>
    <property type="match status" value="1"/>
</dbReference>
<evidence type="ECO:0000259" key="4">
    <source>
        <dbReference type="PROSITE" id="PS50995"/>
    </source>
</evidence>
<accession>A0A430B335</accession>
<evidence type="ECO:0000256" key="1">
    <source>
        <dbReference type="ARBA" id="ARBA00023015"/>
    </source>
</evidence>
<evidence type="ECO:0000313" key="6">
    <source>
        <dbReference type="Proteomes" id="UP000286773"/>
    </source>
</evidence>
<dbReference type="Proteomes" id="UP000286773">
    <property type="component" value="Unassembled WGS sequence"/>
</dbReference>
<dbReference type="SMART" id="SM00347">
    <property type="entry name" value="HTH_MARR"/>
    <property type="match status" value="1"/>
</dbReference>
<evidence type="ECO:0000256" key="2">
    <source>
        <dbReference type="ARBA" id="ARBA00023125"/>
    </source>
</evidence>
<dbReference type="Gene3D" id="1.10.10.10">
    <property type="entry name" value="Winged helix-like DNA-binding domain superfamily/Winged helix DNA-binding domain"/>
    <property type="match status" value="1"/>
</dbReference>
<dbReference type="GO" id="GO:0003677">
    <property type="term" value="F:DNA binding"/>
    <property type="evidence" value="ECO:0007669"/>
    <property type="project" value="UniProtKB-KW"/>
</dbReference>
<proteinExistence type="predicted"/>